<gene>
    <name evidence="4" type="primary">LOC110281497</name>
</gene>
<dbReference type="RefSeq" id="XP_020999449.1">
    <property type="nucleotide sequence ID" value="XM_021143790.1"/>
</dbReference>
<organism evidence="3 4">
    <name type="scientific">Arachis duranensis</name>
    <name type="common">Wild peanut</name>
    <dbReference type="NCBI Taxonomy" id="130453"/>
    <lineage>
        <taxon>Eukaryota</taxon>
        <taxon>Viridiplantae</taxon>
        <taxon>Streptophyta</taxon>
        <taxon>Embryophyta</taxon>
        <taxon>Tracheophyta</taxon>
        <taxon>Spermatophyta</taxon>
        <taxon>Magnoliopsida</taxon>
        <taxon>eudicotyledons</taxon>
        <taxon>Gunneridae</taxon>
        <taxon>Pentapetalae</taxon>
        <taxon>rosids</taxon>
        <taxon>fabids</taxon>
        <taxon>Fabales</taxon>
        <taxon>Fabaceae</taxon>
        <taxon>Papilionoideae</taxon>
        <taxon>50 kb inversion clade</taxon>
        <taxon>dalbergioids sensu lato</taxon>
        <taxon>Dalbergieae</taxon>
        <taxon>Pterocarpus clade</taxon>
        <taxon>Arachis</taxon>
    </lineage>
</organism>
<feature type="domain" description="RNase H type-1" evidence="2">
    <location>
        <begin position="182"/>
        <end position="295"/>
    </location>
</feature>
<feature type="transmembrane region" description="Helical" evidence="1">
    <location>
        <begin position="280"/>
        <end position="301"/>
    </location>
</feature>
<keyword evidence="1" id="KW-0812">Transmembrane</keyword>
<dbReference type="InterPro" id="IPR044730">
    <property type="entry name" value="RNase_H-like_dom_plant"/>
</dbReference>
<keyword evidence="1" id="KW-1133">Transmembrane helix</keyword>
<dbReference type="CDD" id="cd06222">
    <property type="entry name" value="RNase_H_like"/>
    <property type="match status" value="1"/>
</dbReference>
<dbReference type="GeneID" id="110281497"/>
<dbReference type="PANTHER" id="PTHR47723:SF19">
    <property type="entry name" value="POLYNUCLEOTIDYL TRANSFERASE, RIBONUCLEASE H-LIKE SUPERFAMILY PROTEIN"/>
    <property type="match status" value="1"/>
</dbReference>
<proteinExistence type="predicted"/>
<accession>A0A6P5NRH7</accession>
<evidence type="ECO:0000259" key="2">
    <source>
        <dbReference type="Pfam" id="PF13456"/>
    </source>
</evidence>
<reference evidence="4" key="2">
    <citation type="submission" date="2025-08" db="UniProtKB">
        <authorList>
            <consortium name="RefSeq"/>
        </authorList>
    </citation>
    <scope>IDENTIFICATION</scope>
    <source>
        <tissue evidence="4">Whole plant</tissue>
    </source>
</reference>
<dbReference type="PANTHER" id="PTHR47723">
    <property type="entry name" value="OS05G0353850 PROTEIN"/>
    <property type="match status" value="1"/>
</dbReference>
<keyword evidence="3" id="KW-1185">Reference proteome</keyword>
<dbReference type="InterPro" id="IPR053151">
    <property type="entry name" value="RNase_H-like"/>
</dbReference>
<dbReference type="GO" id="GO:0003676">
    <property type="term" value="F:nucleic acid binding"/>
    <property type="evidence" value="ECO:0007669"/>
    <property type="project" value="InterPro"/>
</dbReference>
<dbReference type="GO" id="GO:0004523">
    <property type="term" value="F:RNA-DNA hybrid ribonuclease activity"/>
    <property type="evidence" value="ECO:0007669"/>
    <property type="project" value="InterPro"/>
</dbReference>
<dbReference type="InterPro" id="IPR036397">
    <property type="entry name" value="RNaseH_sf"/>
</dbReference>
<dbReference type="Proteomes" id="UP000515211">
    <property type="component" value="Chromosome 5"/>
</dbReference>
<reference evidence="3" key="1">
    <citation type="journal article" date="2016" name="Nat. Genet.">
        <title>The genome sequences of Arachis duranensis and Arachis ipaensis, the diploid ancestors of cultivated peanut.</title>
        <authorList>
            <person name="Bertioli D.J."/>
            <person name="Cannon S.B."/>
            <person name="Froenicke L."/>
            <person name="Huang G."/>
            <person name="Farmer A.D."/>
            <person name="Cannon E.K."/>
            <person name="Liu X."/>
            <person name="Gao D."/>
            <person name="Clevenger J."/>
            <person name="Dash S."/>
            <person name="Ren L."/>
            <person name="Moretzsohn M.C."/>
            <person name="Shirasawa K."/>
            <person name="Huang W."/>
            <person name="Vidigal B."/>
            <person name="Abernathy B."/>
            <person name="Chu Y."/>
            <person name="Niederhuth C.E."/>
            <person name="Umale P."/>
            <person name="Araujo A.C."/>
            <person name="Kozik A."/>
            <person name="Kim K.D."/>
            <person name="Burow M.D."/>
            <person name="Varshney R.K."/>
            <person name="Wang X."/>
            <person name="Zhang X."/>
            <person name="Barkley N."/>
            <person name="Guimaraes P.M."/>
            <person name="Isobe S."/>
            <person name="Guo B."/>
            <person name="Liao B."/>
            <person name="Stalker H.T."/>
            <person name="Schmitz R.J."/>
            <person name="Scheffler B.E."/>
            <person name="Leal-Bertioli S.C."/>
            <person name="Xun X."/>
            <person name="Jackson S.A."/>
            <person name="Michelmore R."/>
            <person name="Ozias-Akins P."/>
        </authorList>
    </citation>
    <scope>NUCLEOTIDE SEQUENCE [LARGE SCALE GENOMIC DNA]</scope>
    <source>
        <strain evidence="3">cv. V14167</strain>
    </source>
</reference>
<feature type="transmembrane region" description="Helical" evidence="1">
    <location>
        <begin position="75"/>
        <end position="101"/>
    </location>
</feature>
<evidence type="ECO:0000256" key="1">
    <source>
        <dbReference type="SAM" id="Phobius"/>
    </source>
</evidence>
<name>A0A6P5NRH7_ARADU</name>
<evidence type="ECO:0000313" key="4">
    <source>
        <dbReference type="RefSeq" id="XP_020999449.1"/>
    </source>
</evidence>
<sequence>MEFVWKDGQWNLHDIFSIIPEDVKQRLNAYNPDLNAGESSGWSWGMASSRLYSARSGYSSLAKRKFDWNEHDNWLWLYLAPVIGVRIVLNPFFIVFGSALVPRRGARSGDAFLFFSTIWWIWRSRNHDLFNIDDSWSASKVVSLIRSSVREFHTIFAMHQSLSPPSLCLHWVPPPVHSVKLNCDASWFAPSGYTGFGCIIRNPDGCWLKGCTGKVKVCSVLFAELYAIWRDLLLAWESGFREVICETDCLEALFLVNQRMLSKDILEWDLAKHIQEVMNWNWRVSILLIQMTANIVLQIVWLKQLLLSRTFTRIGANHGVSFNI</sequence>
<protein>
    <submittedName>
        <fullName evidence="4">Uncharacterized protein LOC110281497</fullName>
    </submittedName>
</protein>
<dbReference type="SUPFAM" id="SSF53098">
    <property type="entry name" value="Ribonuclease H-like"/>
    <property type="match status" value="1"/>
</dbReference>
<dbReference type="KEGG" id="adu:110281497"/>
<dbReference type="InterPro" id="IPR002156">
    <property type="entry name" value="RNaseH_domain"/>
</dbReference>
<evidence type="ECO:0000313" key="3">
    <source>
        <dbReference type="Proteomes" id="UP000515211"/>
    </source>
</evidence>
<dbReference type="Pfam" id="PF13456">
    <property type="entry name" value="RVT_3"/>
    <property type="match status" value="1"/>
</dbReference>
<keyword evidence="1" id="KW-0472">Membrane</keyword>
<dbReference type="InterPro" id="IPR012337">
    <property type="entry name" value="RNaseH-like_sf"/>
</dbReference>
<dbReference type="AlphaFoldDB" id="A0A6P5NRH7"/>
<dbReference type="Gene3D" id="3.30.420.10">
    <property type="entry name" value="Ribonuclease H-like superfamily/Ribonuclease H"/>
    <property type="match status" value="1"/>
</dbReference>